<keyword evidence="15" id="KW-1185">Reference proteome</keyword>
<dbReference type="GO" id="GO:0005524">
    <property type="term" value="F:ATP binding"/>
    <property type="evidence" value="ECO:0007669"/>
    <property type="project" value="UniProtKB-KW"/>
</dbReference>
<evidence type="ECO:0000256" key="6">
    <source>
        <dbReference type="ARBA" id="ARBA00022840"/>
    </source>
</evidence>
<feature type="compositionally biased region" description="Basic and acidic residues" evidence="11">
    <location>
        <begin position="407"/>
        <end position="422"/>
    </location>
</feature>
<organism evidence="14 15">
    <name type="scientific">Pseudoloma neurophilia</name>
    <dbReference type="NCBI Taxonomy" id="146866"/>
    <lineage>
        <taxon>Eukaryota</taxon>
        <taxon>Fungi</taxon>
        <taxon>Fungi incertae sedis</taxon>
        <taxon>Microsporidia</taxon>
        <taxon>Pseudoloma</taxon>
    </lineage>
</organism>
<dbReference type="GO" id="GO:0003677">
    <property type="term" value="F:DNA binding"/>
    <property type="evidence" value="ECO:0007669"/>
    <property type="project" value="UniProtKB-KW"/>
</dbReference>
<dbReference type="Gene3D" id="3.40.50.10810">
    <property type="entry name" value="Tandem AAA-ATPase domain"/>
    <property type="match status" value="1"/>
</dbReference>
<keyword evidence="3" id="KW-0547">Nucleotide-binding</keyword>
<accession>A0A0R0LVE6</accession>
<evidence type="ECO:0000256" key="8">
    <source>
        <dbReference type="ARBA" id="ARBA00023125"/>
    </source>
</evidence>
<dbReference type="InterPro" id="IPR014001">
    <property type="entry name" value="Helicase_ATP-bd"/>
</dbReference>
<keyword evidence="9" id="KW-0539">Nucleus</keyword>
<dbReference type="InterPro" id="IPR002464">
    <property type="entry name" value="DNA/RNA_helicase_DEAH_CS"/>
</dbReference>
<dbReference type="GO" id="GO:0042393">
    <property type="term" value="F:histone binding"/>
    <property type="evidence" value="ECO:0007669"/>
    <property type="project" value="TreeGrafter"/>
</dbReference>
<gene>
    <name evidence="14" type="ORF">M153_9980003202</name>
</gene>
<reference evidence="14 15" key="1">
    <citation type="submission" date="2015-07" db="EMBL/GenBank/DDBJ databases">
        <title>The genome of Pseudoloma neurophilia, a relevant intracellular parasite of the zebrafish.</title>
        <authorList>
            <person name="Ndikumana S."/>
            <person name="Pelin A."/>
            <person name="Sanders J."/>
            <person name="Corradi N."/>
        </authorList>
    </citation>
    <scope>NUCLEOTIDE SEQUENCE [LARGE SCALE GENOMIC DNA]</scope>
    <source>
        <strain evidence="14 15">MK1</strain>
    </source>
</reference>
<dbReference type="PANTHER" id="PTHR45623">
    <property type="entry name" value="CHROMODOMAIN-HELICASE-DNA-BINDING PROTEIN 3-RELATED-RELATED"/>
    <property type="match status" value="1"/>
</dbReference>
<dbReference type="GO" id="GO:0016887">
    <property type="term" value="F:ATP hydrolysis activity"/>
    <property type="evidence" value="ECO:0007669"/>
    <property type="project" value="TreeGrafter"/>
</dbReference>
<feature type="region of interest" description="Disordered" evidence="11">
    <location>
        <begin position="401"/>
        <end position="422"/>
    </location>
</feature>
<evidence type="ECO:0000256" key="7">
    <source>
        <dbReference type="ARBA" id="ARBA00022853"/>
    </source>
</evidence>
<dbReference type="PROSITE" id="PS51194">
    <property type="entry name" value="HELICASE_CTER"/>
    <property type="match status" value="1"/>
</dbReference>
<dbReference type="GO" id="GO:0034728">
    <property type="term" value="P:nucleosome organization"/>
    <property type="evidence" value="ECO:0007669"/>
    <property type="project" value="TreeGrafter"/>
</dbReference>
<evidence type="ECO:0000313" key="14">
    <source>
        <dbReference type="EMBL" id="KRH93363.1"/>
    </source>
</evidence>
<evidence type="ECO:0000259" key="13">
    <source>
        <dbReference type="PROSITE" id="PS51194"/>
    </source>
</evidence>
<evidence type="ECO:0000313" key="15">
    <source>
        <dbReference type="Proteomes" id="UP000051530"/>
    </source>
</evidence>
<feature type="domain" description="Helicase ATP-binding" evidence="12">
    <location>
        <begin position="161"/>
        <end position="325"/>
    </location>
</feature>
<dbReference type="FunFam" id="3.40.50.10810:FF:000005">
    <property type="entry name" value="Photoperiod-independent early flowering 1"/>
    <property type="match status" value="1"/>
</dbReference>
<dbReference type="AlphaFoldDB" id="A0A0R0LVE6"/>
<feature type="compositionally biased region" description="Acidic residues" evidence="11">
    <location>
        <begin position="53"/>
        <end position="99"/>
    </location>
</feature>
<feature type="domain" description="Helicase C-terminal" evidence="13">
    <location>
        <begin position="473"/>
        <end position="632"/>
    </location>
</feature>
<sequence>MAKRKIVPDESSLTEQTSNEEVTSIIESTVDPSEKDASISENSSDQEKKFQNENDEDDGKNDEDNENDEDDGKNEDEKSDTDNENDTDEKNDEDNEDDEKNPLIELFEKHILSQKKPKNKKRKKNQIECSSDDTPFFFTSSPKYITGTLRDYQIEGVNWLISMNEKNINCILADEMGLGKTLQTITFLGYLKTFKNIKVPHLLIVPKSLLHNWKSEFKKFLPSFKIFIFHCPFVELNQYKKKMEKQCFDVILTTYEMIITAQNIFKKTNWSYLIIDEAHRIKNDESILSKIVRLLDVEHRLLLTGTPLQNNIKELWALLNFLDPKLFKNFELFEKWCNEFEIDQLRRMLQCFFLRREKKDVETKLLPKKIINLYPELTSLQKDLYRNILLKDLTPLLNNVINHSKNNKPEPEKTEDGQTIKEDPRPVFATSKLLNVLIQLRKCCNHPYLFYGLEPHPFEEGEHLVDNSGKMRYLDKLLLSLKEKGSRVLIFSQMTTMLDILEDYCNYRNFENRRIDGSTGVTERGEYIDDFNKEDSDIFIFLLSTRAGGLGINLATADTVIMYDSDWNPQIDLQAQDRAHRIGQTKQVTVYKFISENTIEEKIIYRALKKLKLDEILIQKKQKDVMEKDSLGEKEIFSMLSAGVDKIFDSKNSDEKEINLDEIIRVGQSKTEKLNTELENITIEESQTHQMAIYEFEGEDYKNKQKALQQCLAQNRHLQSNTQTSSLFSSERKRIFTMFLPDWQFFPVELKKLVEKEKKTDLTESEQQKINELKVEGFTDWTKRDYLSFCKAVEQYGKYDIEKYTEIIHTKNIDEIKKYSDVFWKRFEELDDHGKLKNNFTRAASKRNNDRKIFETLNVFFSENCTLQLKNMIHSRSRLFNNNLDKIILKEYSIFQNEQSLMFNKILKDIKQIYQFNYTFRLLNITDIKKRLKSLKSNLIRASNTVSSYQTEVSSYQTEDSKK</sequence>
<evidence type="ECO:0000256" key="1">
    <source>
        <dbReference type="ARBA" id="ARBA00004123"/>
    </source>
</evidence>
<dbReference type="SMART" id="SM00490">
    <property type="entry name" value="HELICc"/>
    <property type="match status" value="1"/>
</dbReference>
<dbReference type="OrthoDB" id="5857104at2759"/>
<dbReference type="CDD" id="cd18793">
    <property type="entry name" value="SF2_C_SNF"/>
    <property type="match status" value="1"/>
</dbReference>
<dbReference type="Pfam" id="PF00271">
    <property type="entry name" value="Helicase_C"/>
    <property type="match status" value="1"/>
</dbReference>
<dbReference type="PANTHER" id="PTHR45623:SF49">
    <property type="entry name" value="SWI_SNF-RELATED MATRIX-ASSOCIATED ACTIN-DEPENDENT REGULATOR OF CHROMATIN SUBFAMILY A MEMBER 5"/>
    <property type="match status" value="1"/>
</dbReference>
<evidence type="ECO:0000256" key="11">
    <source>
        <dbReference type="SAM" id="MobiDB-lite"/>
    </source>
</evidence>
<dbReference type="SUPFAM" id="SSF46689">
    <property type="entry name" value="Homeodomain-like"/>
    <property type="match status" value="1"/>
</dbReference>
<dbReference type="GO" id="GO:0140658">
    <property type="term" value="F:ATP-dependent chromatin remodeler activity"/>
    <property type="evidence" value="ECO:0007669"/>
    <property type="project" value="TreeGrafter"/>
</dbReference>
<evidence type="ECO:0000256" key="4">
    <source>
        <dbReference type="ARBA" id="ARBA00022801"/>
    </source>
</evidence>
<proteinExistence type="inferred from homology"/>
<dbReference type="Gene3D" id="1.10.10.60">
    <property type="entry name" value="Homeodomain-like"/>
    <property type="match status" value="1"/>
</dbReference>
<evidence type="ECO:0000256" key="2">
    <source>
        <dbReference type="ARBA" id="ARBA00009220"/>
    </source>
</evidence>
<dbReference type="Gene3D" id="3.40.50.300">
    <property type="entry name" value="P-loop containing nucleotide triphosphate hydrolases"/>
    <property type="match status" value="1"/>
</dbReference>
<feature type="compositionally biased region" description="Polar residues" evidence="11">
    <location>
        <begin position="11"/>
        <end position="31"/>
    </location>
</feature>
<feature type="region of interest" description="Disordered" evidence="11">
    <location>
        <begin position="1"/>
        <end position="100"/>
    </location>
</feature>
<dbReference type="Proteomes" id="UP000051530">
    <property type="component" value="Unassembled WGS sequence"/>
</dbReference>
<dbReference type="InterPro" id="IPR049730">
    <property type="entry name" value="SNF2/RAD54-like_C"/>
</dbReference>
<dbReference type="InterPro" id="IPR001650">
    <property type="entry name" value="Helicase_C-like"/>
</dbReference>
<keyword evidence="10" id="KW-0175">Coiled coil</keyword>
<evidence type="ECO:0000256" key="3">
    <source>
        <dbReference type="ARBA" id="ARBA00022741"/>
    </source>
</evidence>
<dbReference type="InterPro" id="IPR009057">
    <property type="entry name" value="Homeodomain-like_sf"/>
</dbReference>
<evidence type="ECO:0000256" key="10">
    <source>
        <dbReference type="SAM" id="Coils"/>
    </source>
</evidence>
<dbReference type="SUPFAM" id="SSF52540">
    <property type="entry name" value="P-loop containing nucleoside triphosphate hydrolases"/>
    <property type="match status" value="2"/>
</dbReference>
<dbReference type="VEuPathDB" id="MicrosporidiaDB:M153_9980003202"/>
<dbReference type="GO" id="GO:0004386">
    <property type="term" value="F:helicase activity"/>
    <property type="evidence" value="ECO:0007669"/>
    <property type="project" value="UniProtKB-KW"/>
</dbReference>
<dbReference type="InterPro" id="IPR038718">
    <property type="entry name" value="SNF2-like_sf"/>
</dbReference>
<feature type="coiled-coil region" evidence="10">
    <location>
        <begin position="925"/>
        <end position="952"/>
    </location>
</feature>
<keyword evidence="4" id="KW-0378">Hydrolase</keyword>
<dbReference type="SMART" id="SM00487">
    <property type="entry name" value="DEXDc"/>
    <property type="match status" value="1"/>
</dbReference>
<keyword evidence="8" id="KW-0238">DNA-binding</keyword>
<comment type="subcellular location">
    <subcellularLocation>
        <location evidence="1">Nucleus</location>
    </subcellularLocation>
</comment>
<comment type="caution">
    <text evidence="14">The sequence shown here is derived from an EMBL/GenBank/DDBJ whole genome shotgun (WGS) entry which is preliminary data.</text>
</comment>
<dbReference type="EMBL" id="LGUB01000368">
    <property type="protein sequence ID" value="KRH93363.1"/>
    <property type="molecule type" value="Genomic_DNA"/>
</dbReference>
<dbReference type="InterPro" id="IPR000330">
    <property type="entry name" value="SNF2_N"/>
</dbReference>
<keyword evidence="7" id="KW-0156">Chromatin regulator</keyword>
<dbReference type="InterPro" id="IPR027417">
    <property type="entry name" value="P-loop_NTPase"/>
</dbReference>
<evidence type="ECO:0000256" key="5">
    <source>
        <dbReference type="ARBA" id="ARBA00022806"/>
    </source>
</evidence>
<evidence type="ECO:0000259" key="12">
    <source>
        <dbReference type="PROSITE" id="PS51192"/>
    </source>
</evidence>
<dbReference type="PROSITE" id="PS51192">
    <property type="entry name" value="HELICASE_ATP_BIND_1"/>
    <property type="match status" value="1"/>
</dbReference>
<dbReference type="GO" id="GO:0003682">
    <property type="term" value="F:chromatin binding"/>
    <property type="evidence" value="ECO:0007669"/>
    <property type="project" value="TreeGrafter"/>
</dbReference>
<dbReference type="PROSITE" id="PS00690">
    <property type="entry name" value="DEAH_ATP_HELICASE"/>
    <property type="match status" value="1"/>
</dbReference>
<name>A0A0R0LVE6_9MICR</name>
<keyword evidence="6" id="KW-0067">ATP-binding</keyword>
<dbReference type="GO" id="GO:0005634">
    <property type="term" value="C:nucleus"/>
    <property type="evidence" value="ECO:0007669"/>
    <property type="project" value="UniProtKB-SubCell"/>
</dbReference>
<dbReference type="Pfam" id="PF00176">
    <property type="entry name" value="SNF2-rel_dom"/>
    <property type="match status" value="1"/>
</dbReference>
<keyword evidence="5" id="KW-0347">Helicase</keyword>
<protein>
    <submittedName>
        <fullName evidence="14">Chromatin remodeling complex WSTF-ISWI, small subunit</fullName>
    </submittedName>
</protein>
<dbReference type="GO" id="GO:0000785">
    <property type="term" value="C:chromatin"/>
    <property type="evidence" value="ECO:0007669"/>
    <property type="project" value="TreeGrafter"/>
</dbReference>
<evidence type="ECO:0000256" key="9">
    <source>
        <dbReference type="ARBA" id="ARBA00023242"/>
    </source>
</evidence>
<comment type="similarity">
    <text evidence="2">Belongs to the SNF2/RAD54 helicase family. SWR1 subfamily.</text>
</comment>